<evidence type="ECO:0000256" key="2">
    <source>
        <dbReference type="ARBA" id="ARBA00002988"/>
    </source>
</evidence>
<dbReference type="PANTHER" id="PTHR43030">
    <property type="entry name" value="PHOSPHOENOLPYRUVATE SYNTHASE"/>
    <property type="match status" value="1"/>
</dbReference>
<evidence type="ECO:0000256" key="10">
    <source>
        <dbReference type="ARBA" id="ARBA00022777"/>
    </source>
</evidence>
<evidence type="ECO:0000256" key="11">
    <source>
        <dbReference type="ARBA" id="ARBA00022840"/>
    </source>
</evidence>
<dbReference type="Gene3D" id="3.30.1490.20">
    <property type="entry name" value="ATP-grasp fold, A domain"/>
    <property type="match status" value="1"/>
</dbReference>
<evidence type="ECO:0000313" key="19">
    <source>
        <dbReference type="EMBL" id="QGM99531.1"/>
    </source>
</evidence>
<dbReference type="InterPro" id="IPR013815">
    <property type="entry name" value="ATP_grasp_subdomain_1"/>
</dbReference>
<dbReference type="InterPro" id="IPR036637">
    <property type="entry name" value="Phosphohistidine_dom_sf"/>
</dbReference>
<feature type="domain" description="PEP-utilising enzyme C-terminal" evidence="18">
    <location>
        <begin position="494"/>
        <end position="800"/>
    </location>
</feature>
<evidence type="ECO:0000256" key="6">
    <source>
        <dbReference type="ARBA" id="ARBA00021623"/>
    </source>
</evidence>
<keyword evidence="8 15" id="KW-0479">Metal-binding</keyword>
<dbReference type="Pfam" id="PF02896">
    <property type="entry name" value="PEP-utilizers_C"/>
    <property type="match status" value="1"/>
</dbReference>
<protein>
    <recommendedName>
        <fullName evidence="6 15">Phosphoenolpyruvate synthase</fullName>
        <shortName evidence="15">PEP synthase</shortName>
        <ecNumber evidence="5 15">2.7.9.2</ecNumber>
    </recommendedName>
    <alternativeName>
        <fullName evidence="13 15">Pyruvate, water dikinase</fullName>
    </alternativeName>
</protein>
<reference evidence="19 20" key="1">
    <citation type="submission" date="2019-09" db="EMBL/GenBank/DDBJ databases">
        <title>Isolation and complete genome sequencing of Methylocystis species.</title>
        <authorList>
            <person name="Rumah B.L."/>
            <person name="Stead C.E."/>
            <person name="Stevens B.C."/>
            <person name="Minton N.P."/>
            <person name="Grosse-Honebrink A."/>
            <person name="Zhang Y."/>
        </authorList>
    </citation>
    <scope>NUCLEOTIDE SEQUENCE [LARGE SCALE GENOMIC DNA]</scope>
    <source>
        <strain evidence="19 20">BRCS2</strain>
    </source>
</reference>
<dbReference type="NCBIfam" id="NF005057">
    <property type="entry name" value="PRK06464.1"/>
    <property type="match status" value="1"/>
</dbReference>
<name>A0A6B8M9U3_9HYPH</name>
<accession>A0A6B8M9U3</accession>
<comment type="similarity">
    <text evidence="4 15">Belongs to the PEP-utilizing enzyme family.</text>
</comment>
<dbReference type="InterPro" id="IPR000121">
    <property type="entry name" value="PEP_util_C"/>
</dbReference>
<evidence type="ECO:0000256" key="3">
    <source>
        <dbReference type="ARBA" id="ARBA00004742"/>
    </source>
</evidence>
<dbReference type="FunFam" id="3.30.1490.20:FF:000010">
    <property type="entry name" value="Phosphoenolpyruvate synthase"/>
    <property type="match status" value="1"/>
</dbReference>
<evidence type="ECO:0000256" key="8">
    <source>
        <dbReference type="ARBA" id="ARBA00022723"/>
    </source>
</evidence>
<comment type="function">
    <text evidence="2 15">Catalyzes the phosphorylation of pyruvate to phosphoenolpyruvate.</text>
</comment>
<keyword evidence="20" id="KW-1185">Reference proteome</keyword>
<dbReference type="InterPro" id="IPR002192">
    <property type="entry name" value="PPDK_AMP/ATP-bd"/>
</dbReference>
<dbReference type="FunFam" id="3.30.470.20:FF:000017">
    <property type="entry name" value="Phosphoenolpyruvate synthase"/>
    <property type="match status" value="1"/>
</dbReference>
<evidence type="ECO:0000256" key="7">
    <source>
        <dbReference type="ARBA" id="ARBA00022679"/>
    </source>
</evidence>
<evidence type="ECO:0000259" key="18">
    <source>
        <dbReference type="Pfam" id="PF02896"/>
    </source>
</evidence>
<evidence type="ECO:0000259" key="17">
    <source>
        <dbReference type="Pfam" id="PF01326"/>
    </source>
</evidence>
<dbReference type="KEGG" id="mpar:F7D14_03725"/>
<evidence type="ECO:0000256" key="4">
    <source>
        <dbReference type="ARBA" id="ARBA00007837"/>
    </source>
</evidence>
<comment type="catalytic activity">
    <reaction evidence="14 15">
        <text>pyruvate + ATP + H2O = phosphoenolpyruvate + AMP + phosphate + 2 H(+)</text>
        <dbReference type="Rhea" id="RHEA:11364"/>
        <dbReference type="ChEBI" id="CHEBI:15361"/>
        <dbReference type="ChEBI" id="CHEBI:15377"/>
        <dbReference type="ChEBI" id="CHEBI:15378"/>
        <dbReference type="ChEBI" id="CHEBI:30616"/>
        <dbReference type="ChEBI" id="CHEBI:43474"/>
        <dbReference type="ChEBI" id="CHEBI:58702"/>
        <dbReference type="ChEBI" id="CHEBI:456215"/>
        <dbReference type="EC" id="2.7.9.2"/>
    </reaction>
</comment>
<dbReference type="UniPathway" id="UPA00138"/>
<dbReference type="InterPro" id="IPR006319">
    <property type="entry name" value="PEP_synth"/>
</dbReference>
<sequence>MKANKNARPGEGRYVRFFSQIGIGDVPLVGGKNASLGEMYRELTAKGISIPNGFAVTAEAYRHALDEAGAWPALKESLEGLNPDDVDDLARRAARAREIVYAVGLPANVEADIRDALARLSEEYGAELTVAVRSSATAEDLPSASFAGQHDTYLNIHGAANVLDAVRRCFASLFTDRAIRYRIDNGFDHFKVFNSVTVMKMVRSDLAASGVIFTIDTETGFEDVVFITGAYGLGENVVQGAVDPDEFYVFKPTYAQGRRAVLKRALGPKKIKMIFSNSGRATTRNIPTDRKERGKFCIGDDEALTLAGQAIAIEAHYSAKAGEHRPMDIEWAKDGLDGKLYIVQARPETVASRRNRNVVEEYKVKTHGSVMVEGRAVGAKIAFGKARVIEHMSELSSFAPGEILVADTTSPDWGTVMKSAGGIVTNRGGRTCHAAIVARELGIPAIVGTDRATHVIKTGDLVAVCCAEGDVGKVYEGEIDFDVVKTDLSNLERPATHVMMNVGNPDVAFGVSALPNDGVGLARMEFIIAESIKAHPMALVHPERLDAKERAEIEKLTVQYESPSAFFIERLSEGVATIAAAFYPKPVIVRMSDFKSNEYATLLGGRAFEGGEENPMIGFRGASRYAHPDYREGFALECAAMKRVREDMGLTNVRLMIPFCRRIDEAAKVIALMSEFGLERGKNGLEIYVMCEIPNNVMLIDEFSKHFDGFSIGSNDLTQLTLGVDRDSQIVAFDFDERDPGVKKMIALAVEGARRNGRHIGICGQAPSDYPEMAEFLVRLGIDSISLNPDTVLRTTTRIVALEKELGRSRK</sequence>
<dbReference type="EMBL" id="CP044331">
    <property type="protein sequence ID" value="QGM99531.1"/>
    <property type="molecule type" value="Genomic_DNA"/>
</dbReference>
<dbReference type="InterPro" id="IPR018274">
    <property type="entry name" value="PEP_util_AS"/>
</dbReference>
<evidence type="ECO:0000259" key="16">
    <source>
        <dbReference type="Pfam" id="PF00391"/>
    </source>
</evidence>
<organism evidence="19 20">
    <name type="scientific">Methylocystis parvus</name>
    <dbReference type="NCBI Taxonomy" id="134"/>
    <lineage>
        <taxon>Bacteria</taxon>
        <taxon>Pseudomonadati</taxon>
        <taxon>Pseudomonadota</taxon>
        <taxon>Alphaproteobacteria</taxon>
        <taxon>Hyphomicrobiales</taxon>
        <taxon>Methylocystaceae</taxon>
        <taxon>Methylocystis</taxon>
    </lineage>
</organism>
<evidence type="ECO:0000256" key="1">
    <source>
        <dbReference type="ARBA" id="ARBA00001946"/>
    </source>
</evidence>
<keyword evidence="10 15" id="KW-0418">Kinase</keyword>
<dbReference type="GO" id="GO:0005524">
    <property type="term" value="F:ATP binding"/>
    <property type="evidence" value="ECO:0007669"/>
    <property type="project" value="UniProtKB-KW"/>
</dbReference>
<dbReference type="SUPFAM" id="SSF51621">
    <property type="entry name" value="Phosphoenolpyruvate/pyruvate domain"/>
    <property type="match status" value="1"/>
</dbReference>
<dbReference type="Gene3D" id="3.50.30.10">
    <property type="entry name" value="Phosphohistidine domain"/>
    <property type="match status" value="1"/>
</dbReference>
<dbReference type="EC" id="2.7.9.2" evidence="5 15"/>
<dbReference type="GO" id="GO:0006094">
    <property type="term" value="P:gluconeogenesis"/>
    <property type="evidence" value="ECO:0007669"/>
    <property type="project" value="UniProtKB-UniPathway"/>
</dbReference>
<gene>
    <name evidence="19" type="primary">ppsA</name>
    <name evidence="19" type="ORF">F7D14_03725</name>
</gene>
<evidence type="ECO:0000256" key="9">
    <source>
        <dbReference type="ARBA" id="ARBA00022741"/>
    </source>
</evidence>
<dbReference type="InterPro" id="IPR040442">
    <property type="entry name" value="Pyrv_kinase-like_dom_sf"/>
</dbReference>
<dbReference type="PANTHER" id="PTHR43030:SF1">
    <property type="entry name" value="PHOSPHOENOLPYRUVATE SYNTHASE"/>
    <property type="match status" value="1"/>
</dbReference>
<dbReference type="AlphaFoldDB" id="A0A6B8M9U3"/>
<dbReference type="Pfam" id="PF00391">
    <property type="entry name" value="PEP-utilizers"/>
    <property type="match status" value="1"/>
</dbReference>
<evidence type="ECO:0000256" key="15">
    <source>
        <dbReference type="PIRNR" id="PIRNR000854"/>
    </source>
</evidence>
<keyword evidence="7 15" id="KW-0808">Transferase</keyword>
<dbReference type="PIRSF" id="PIRSF000854">
    <property type="entry name" value="PEP_synthase"/>
    <property type="match status" value="1"/>
</dbReference>
<dbReference type="GO" id="GO:0008986">
    <property type="term" value="F:pyruvate, water dikinase activity"/>
    <property type="evidence" value="ECO:0007669"/>
    <property type="project" value="UniProtKB-EC"/>
</dbReference>
<keyword evidence="12 15" id="KW-0460">Magnesium</keyword>
<evidence type="ECO:0000256" key="13">
    <source>
        <dbReference type="ARBA" id="ARBA00033470"/>
    </source>
</evidence>
<dbReference type="InterPro" id="IPR015813">
    <property type="entry name" value="Pyrv/PenolPyrv_kinase-like_dom"/>
</dbReference>
<dbReference type="Gene3D" id="3.20.20.60">
    <property type="entry name" value="Phosphoenolpyruvate-binding domains"/>
    <property type="match status" value="1"/>
</dbReference>
<dbReference type="GO" id="GO:0046872">
    <property type="term" value="F:metal ion binding"/>
    <property type="evidence" value="ECO:0007669"/>
    <property type="project" value="UniProtKB-KW"/>
</dbReference>
<comment type="cofactor">
    <cofactor evidence="1 15">
        <name>Mg(2+)</name>
        <dbReference type="ChEBI" id="CHEBI:18420"/>
    </cofactor>
</comment>
<feature type="domain" description="PEP-utilising enzyme mobile" evidence="16">
    <location>
        <begin position="399"/>
        <end position="469"/>
    </location>
</feature>
<dbReference type="InterPro" id="IPR023151">
    <property type="entry name" value="PEP_util_CS"/>
</dbReference>
<dbReference type="Gene3D" id="3.30.470.20">
    <property type="entry name" value="ATP-grasp fold, B domain"/>
    <property type="match status" value="1"/>
</dbReference>
<dbReference type="NCBIfam" id="TIGR01418">
    <property type="entry name" value="PEP_synth"/>
    <property type="match status" value="1"/>
</dbReference>
<dbReference type="InterPro" id="IPR008279">
    <property type="entry name" value="PEP-util_enz_mobile_dom"/>
</dbReference>
<evidence type="ECO:0000256" key="14">
    <source>
        <dbReference type="ARBA" id="ARBA00047700"/>
    </source>
</evidence>
<dbReference type="SUPFAM" id="SSF56059">
    <property type="entry name" value="Glutathione synthetase ATP-binding domain-like"/>
    <property type="match status" value="1"/>
</dbReference>
<dbReference type="Proteomes" id="UP000422569">
    <property type="component" value="Chromosome"/>
</dbReference>
<evidence type="ECO:0000256" key="12">
    <source>
        <dbReference type="ARBA" id="ARBA00022842"/>
    </source>
</evidence>
<evidence type="ECO:0000313" key="20">
    <source>
        <dbReference type="Proteomes" id="UP000422569"/>
    </source>
</evidence>
<proteinExistence type="inferred from homology"/>
<dbReference type="PROSITE" id="PS00742">
    <property type="entry name" value="PEP_ENZYMES_2"/>
    <property type="match status" value="1"/>
</dbReference>
<comment type="pathway">
    <text evidence="3 15">Carbohydrate biosynthesis; gluconeogenesis.</text>
</comment>
<keyword evidence="9 15" id="KW-0547">Nucleotide-binding</keyword>
<feature type="domain" description="Pyruvate phosphate dikinase AMP/ATP-binding" evidence="17">
    <location>
        <begin position="27"/>
        <end position="360"/>
    </location>
</feature>
<dbReference type="SUPFAM" id="SSF52009">
    <property type="entry name" value="Phosphohistidine domain"/>
    <property type="match status" value="1"/>
</dbReference>
<dbReference type="PROSITE" id="PS00370">
    <property type="entry name" value="PEP_ENZYMES_PHOS_SITE"/>
    <property type="match status" value="1"/>
</dbReference>
<dbReference type="Pfam" id="PF01326">
    <property type="entry name" value="PPDK_N"/>
    <property type="match status" value="1"/>
</dbReference>
<keyword evidence="11 15" id="KW-0067">ATP-binding</keyword>
<evidence type="ECO:0000256" key="5">
    <source>
        <dbReference type="ARBA" id="ARBA00011996"/>
    </source>
</evidence>
<keyword evidence="19" id="KW-0670">Pyruvate</keyword>